<evidence type="ECO:0000256" key="2">
    <source>
        <dbReference type="ARBA" id="ARBA00004613"/>
    </source>
</evidence>
<keyword evidence="5 9" id="KW-0732">Signal</keyword>
<dbReference type="RefSeq" id="WP_379021691.1">
    <property type="nucleotide sequence ID" value="NZ_JBHRTA010000029.1"/>
</dbReference>
<evidence type="ECO:0000256" key="3">
    <source>
        <dbReference type="ARBA" id="ARBA00022525"/>
    </source>
</evidence>
<keyword evidence="7" id="KW-0456">Lyase</keyword>
<dbReference type="InterPro" id="IPR011050">
    <property type="entry name" value="Pectin_lyase_fold/virulence"/>
</dbReference>
<evidence type="ECO:0000313" key="10">
    <source>
        <dbReference type="EMBL" id="MFC3197726.1"/>
    </source>
</evidence>
<reference evidence="11" key="1">
    <citation type="journal article" date="2019" name="Int. J. Syst. Evol. Microbiol.">
        <title>The Global Catalogue of Microorganisms (GCM) 10K type strain sequencing project: providing services to taxonomists for standard genome sequencing and annotation.</title>
        <authorList>
            <consortium name="The Broad Institute Genomics Platform"/>
            <consortium name="The Broad Institute Genome Sequencing Center for Infectious Disease"/>
            <person name="Wu L."/>
            <person name="Ma J."/>
        </authorList>
    </citation>
    <scope>NUCLEOTIDE SEQUENCE [LARGE SCALE GENOMIC DNA]</scope>
    <source>
        <strain evidence="11">KCTC 52416</strain>
    </source>
</reference>
<name>A0ABV7JLL5_9SPHI</name>
<protein>
    <submittedName>
        <fullName evidence="10">Right-handed parallel beta-helix repeat-containing protein</fullName>
    </submittedName>
</protein>
<feature type="signal peptide" evidence="9">
    <location>
        <begin position="1"/>
        <end position="23"/>
    </location>
</feature>
<dbReference type="EMBL" id="JBHRTA010000029">
    <property type="protein sequence ID" value="MFC3197726.1"/>
    <property type="molecule type" value="Genomic_DNA"/>
</dbReference>
<sequence>MKIRLVILMLLSLCAVFSSTCLGESIYVHPQNGSDSSKGDFSAPFRTLKKAVSVVMPGDTIHLYPMVYQESLEFRNNKSGTPDKPIVVEGHGAIIDGAVPLVLSSWEKLPDGIYKNTKLPLIKGFDISRYNFFFNNEMIRMGRTSKGIKAPFKPYESLKQGEWTYSESESAFYIKTAPGTSLTSYKITAPILSNGVSFTSCSYVTIKNITAMRVINDGFNIHGDCVGLYFENITARDCGDDGFSAHENSLVRVNGFTSIGNSTGVCSINNSSSEMANILIKDCIGHDIFFPQGGVNVIRNCVVLSSSQKGITVGAQPDLNFYSTLIFDNLLVIRNGDPISIRVSVGGTLKINAALLSGIGLINEGTASLTNAVIGGDKGVSLEIRKDATWKANQNQYGLSAISLFGKVFTKEDFSEYKSITRQDSQSSWDLTTIDIKSQYGKAGVNIDLLPKF</sequence>
<gene>
    <name evidence="10" type="ORF">ACFOET_08890</name>
</gene>
<keyword evidence="11" id="KW-1185">Reference proteome</keyword>
<dbReference type="PANTHER" id="PTHR40088">
    <property type="entry name" value="PECTATE LYASE (EUROFUNG)"/>
    <property type="match status" value="1"/>
</dbReference>
<evidence type="ECO:0000256" key="5">
    <source>
        <dbReference type="ARBA" id="ARBA00022729"/>
    </source>
</evidence>
<comment type="cofactor">
    <cofactor evidence="1">
        <name>Ca(2+)</name>
        <dbReference type="ChEBI" id="CHEBI:29108"/>
    </cofactor>
</comment>
<evidence type="ECO:0000256" key="7">
    <source>
        <dbReference type="ARBA" id="ARBA00023239"/>
    </source>
</evidence>
<evidence type="ECO:0000256" key="9">
    <source>
        <dbReference type="SAM" id="SignalP"/>
    </source>
</evidence>
<organism evidence="10 11">
    <name type="scientific">Parapedobacter deserti</name>
    <dbReference type="NCBI Taxonomy" id="1912957"/>
    <lineage>
        <taxon>Bacteria</taxon>
        <taxon>Pseudomonadati</taxon>
        <taxon>Bacteroidota</taxon>
        <taxon>Sphingobacteriia</taxon>
        <taxon>Sphingobacteriales</taxon>
        <taxon>Sphingobacteriaceae</taxon>
        <taxon>Parapedobacter</taxon>
    </lineage>
</organism>
<evidence type="ECO:0000256" key="4">
    <source>
        <dbReference type="ARBA" id="ARBA00022723"/>
    </source>
</evidence>
<dbReference type="Proteomes" id="UP001595526">
    <property type="component" value="Unassembled WGS sequence"/>
</dbReference>
<dbReference type="InterPro" id="IPR012334">
    <property type="entry name" value="Pectin_lyas_fold"/>
</dbReference>
<evidence type="ECO:0000256" key="6">
    <source>
        <dbReference type="ARBA" id="ARBA00022837"/>
    </source>
</evidence>
<keyword evidence="4" id="KW-0479">Metal-binding</keyword>
<comment type="similarity">
    <text evidence="8">Belongs to the polysaccharide lyase 9 family.</text>
</comment>
<feature type="chain" id="PRO_5045140892" evidence="9">
    <location>
        <begin position="24"/>
        <end position="453"/>
    </location>
</feature>
<dbReference type="InterPro" id="IPR006626">
    <property type="entry name" value="PbH1"/>
</dbReference>
<comment type="caution">
    <text evidence="10">The sequence shown here is derived from an EMBL/GenBank/DDBJ whole genome shotgun (WGS) entry which is preliminary data.</text>
</comment>
<proteinExistence type="inferred from homology"/>
<dbReference type="Gene3D" id="2.160.20.10">
    <property type="entry name" value="Single-stranded right-handed beta-helix, Pectin lyase-like"/>
    <property type="match status" value="2"/>
</dbReference>
<keyword evidence="3" id="KW-0964">Secreted</keyword>
<accession>A0ABV7JLL5</accession>
<comment type="subcellular location">
    <subcellularLocation>
        <location evidence="2">Secreted</location>
    </subcellularLocation>
</comment>
<dbReference type="SMART" id="SM00710">
    <property type="entry name" value="PbH1"/>
    <property type="match status" value="3"/>
</dbReference>
<evidence type="ECO:0000256" key="8">
    <source>
        <dbReference type="ARBA" id="ARBA00038263"/>
    </source>
</evidence>
<evidence type="ECO:0000313" key="11">
    <source>
        <dbReference type="Proteomes" id="UP001595526"/>
    </source>
</evidence>
<dbReference type="InterPro" id="IPR052052">
    <property type="entry name" value="Polysaccharide_Lyase_9"/>
</dbReference>
<evidence type="ECO:0000256" key="1">
    <source>
        <dbReference type="ARBA" id="ARBA00001913"/>
    </source>
</evidence>
<dbReference type="PANTHER" id="PTHR40088:SF1">
    <property type="entry name" value="PECTATE LYASE PEL9"/>
    <property type="match status" value="1"/>
</dbReference>
<dbReference type="SUPFAM" id="SSF51126">
    <property type="entry name" value="Pectin lyase-like"/>
    <property type="match status" value="1"/>
</dbReference>
<keyword evidence="6" id="KW-0106">Calcium</keyword>